<gene>
    <name evidence="2" type="ORF">F511_09101</name>
</gene>
<reference evidence="2 3" key="1">
    <citation type="journal article" date="2015" name="Proc. Natl. Acad. Sci. U.S.A.">
        <title>The resurrection genome of Boea hygrometrica: A blueprint for survival of dehydration.</title>
        <authorList>
            <person name="Xiao L."/>
            <person name="Yang G."/>
            <person name="Zhang L."/>
            <person name="Yang X."/>
            <person name="Zhao S."/>
            <person name="Ji Z."/>
            <person name="Zhou Q."/>
            <person name="Hu M."/>
            <person name="Wang Y."/>
            <person name="Chen M."/>
            <person name="Xu Y."/>
            <person name="Jin H."/>
            <person name="Xiao X."/>
            <person name="Hu G."/>
            <person name="Bao F."/>
            <person name="Hu Y."/>
            <person name="Wan P."/>
            <person name="Li L."/>
            <person name="Deng X."/>
            <person name="Kuang T."/>
            <person name="Xiang C."/>
            <person name="Zhu J.K."/>
            <person name="Oliver M.J."/>
            <person name="He Y."/>
        </authorList>
    </citation>
    <scope>NUCLEOTIDE SEQUENCE [LARGE SCALE GENOMIC DNA]</scope>
    <source>
        <strain evidence="3">cv. XS01</strain>
    </source>
</reference>
<protein>
    <submittedName>
        <fullName evidence="2">Uncharacterized protein</fullName>
    </submittedName>
</protein>
<evidence type="ECO:0000313" key="3">
    <source>
        <dbReference type="Proteomes" id="UP000250235"/>
    </source>
</evidence>
<dbReference type="AlphaFoldDB" id="A0A2Z7CY96"/>
<organism evidence="2 3">
    <name type="scientific">Dorcoceras hygrometricum</name>
    <dbReference type="NCBI Taxonomy" id="472368"/>
    <lineage>
        <taxon>Eukaryota</taxon>
        <taxon>Viridiplantae</taxon>
        <taxon>Streptophyta</taxon>
        <taxon>Embryophyta</taxon>
        <taxon>Tracheophyta</taxon>
        <taxon>Spermatophyta</taxon>
        <taxon>Magnoliopsida</taxon>
        <taxon>eudicotyledons</taxon>
        <taxon>Gunneridae</taxon>
        <taxon>Pentapetalae</taxon>
        <taxon>asterids</taxon>
        <taxon>lamiids</taxon>
        <taxon>Lamiales</taxon>
        <taxon>Gesneriaceae</taxon>
        <taxon>Didymocarpoideae</taxon>
        <taxon>Trichosporeae</taxon>
        <taxon>Loxocarpinae</taxon>
        <taxon>Dorcoceras</taxon>
    </lineage>
</organism>
<evidence type="ECO:0000313" key="2">
    <source>
        <dbReference type="EMBL" id="KZV50967.1"/>
    </source>
</evidence>
<dbReference type="EMBL" id="KQ992224">
    <property type="protein sequence ID" value="KZV50967.1"/>
    <property type="molecule type" value="Genomic_DNA"/>
</dbReference>
<proteinExistence type="predicted"/>
<evidence type="ECO:0000256" key="1">
    <source>
        <dbReference type="SAM" id="MobiDB-lite"/>
    </source>
</evidence>
<name>A0A2Z7CY96_9LAMI</name>
<keyword evidence="3" id="KW-1185">Reference proteome</keyword>
<feature type="region of interest" description="Disordered" evidence="1">
    <location>
        <begin position="36"/>
        <end position="78"/>
    </location>
</feature>
<sequence>MQCIMSCKFMSGTKNIGNNRMAKRIGSNNCDTSLSLGSYPIAPNGKQSGSSSHLRGSHPPGRTEFQVDTTTHQTLSRSLQLRTGNNSTNILQLLQLRTRNC</sequence>
<accession>A0A2Z7CY96</accession>
<feature type="compositionally biased region" description="Polar residues" evidence="1">
    <location>
        <begin position="66"/>
        <end position="78"/>
    </location>
</feature>
<dbReference type="Proteomes" id="UP000250235">
    <property type="component" value="Unassembled WGS sequence"/>
</dbReference>
<feature type="compositionally biased region" description="Polar residues" evidence="1">
    <location>
        <begin position="45"/>
        <end position="54"/>
    </location>
</feature>